<evidence type="ECO:0000256" key="1">
    <source>
        <dbReference type="SAM" id="Phobius"/>
    </source>
</evidence>
<keyword evidence="1" id="KW-0812">Transmembrane</keyword>
<dbReference type="PANTHER" id="PTHR22911:SF103">
    <property type="entry name" value="BLR2811 PROTEIN"/>
    <property type="match status" value="1"/>
</dbReference>
<protein>
    <submittedName>
        <fullName evidence="3">DMT family transporter</fullName>
    </submittedName>
</protein>
<feature type="transmembrane region" description="Helical" evidence="1">
    <location>
        <begin position="242"/>
        <end position="258"/>
    </location>
</feature>
<comment type="caution">
    <text evidence="3">The sequence shown here is derived from an EMBL/GenBank/DDBJ whole genome shotgun (WGS) entry which is preliminary data.</text>
</comment>
<dbReference type="AlphaFoldDB" id="A0A5J5G9J2"/>
<evidence type="ECO:0000313" key="4">
    <source>
        <dbReference type="Proteomes" id="UP000326554"/>
    </source>
</evidence>
<feature type="domain" description="EamA" evidence="2">
    <location>
        <begin position="153"/>
        <end position="279"/>
    </location>
</feature>
<feature type="transmembrane region" description="Helical" evidence="1">
    <location>
        <begin position="210"/>
        <end position="230"/>
    </location>
</feature>
<feature type="transmembrane region" description="Helical" evidence="1">
    <location>
        <begin position="264"/>
        <end position="282"/>
    </location>
</feature>
<proteinExistence type="predicted"/>
<gene>
    <name evidence="3" type="ORF">F3S47_19135</name>
</gene>
<evidence type="ECO:0000259" key="2">
    <source>
        <dbReference type="Pfam" id="PF00892"/>
    </source>
</evidence>
<feature type="transmembrane region" description="Helical" evidence="1">
    <location>
        <begin position="176"/>
        <end position="198"/>
    </location>
</feature>
<feature type="transmembrane region" description="Helical" evidence="1">
    <location>
        <begin position="12"/>
        <end position="31"/>
    </location>
</feature>
<dbReference type="InterPro" id="IPR037185">
    <property type="entry name" value="EmrE-like"/>
</dbReference>
<dbReference type="SUPFAM" id="SSF103481">
    <property type="entry name" value="Multidrug resistance efflux transporter EmrE"/>
    <property type="match status" value="2"/>
</dbReference>
<sequence length="297" mass="31857">MAMSDNLKGAGLMMTAMAGFTLNDVCIKALAGDLPLMQVIFLRGVLTSSLIAIAAWWMGALSFAIPPADRRLIAIRCVAEAAAAWFFLTALYHMPIANLTAILQALPLVVTLGAALVFGEQVGWRRMTAILAGFTGVLLIVRPGTEVFSIYSVLGVLTVLCAAVRDLVTRRLSRDVPSLTVTLFTAIAVAMLGLVLGLREDWQMPNAREASLIGGAALLVLGAYLTIIMAMRVGEISFVAPFRYTGLLVAIVAGLIVFGEFPDLLTWVGSGIVVASGLFAFWRERRLSLPRPRVPPR</sequence>
<name>A0A5J5G9J2_9RHOB</name>
<feature type="transmembrane region" description="Helical" evidence="1">
    <location>
        <begin position="99"/>
        <end position="117"/>
    </location>
</feature>
<dbReference type="GO" id="GO:0016020">
    <property type="term" value="C:membrane"/>
    <property type="evidence" value="ECO:0007669"/>
    <property type="project" value="InterPro"/>
</dbReference>
<feature type="domain" description="EamA" evidence="2">
    <location>
        <begin position="8"/>
        <end position="141"/>
    </location>
</feature>
<feature type="transmembrane region" description="Helical" evidence="1">
    <location>
        <begin position="147"/>
        <end position="164"/>
    </location>
</feature>
<keyword evidence="1" id="KW-0472">Membrane</keyword>
<keyword evidence="4" id="KW-1185">Reference proteome</keyword>
<keyword evidence="1" id="KW-1133">Transmembrane helix</keyword>
<feature type="transmembrane region" description="Helical" evidence="1">
    <location>
        <begin position="37"/>
        <end position="61"/>
    </location>
</feature>
<dbReference type="Proteomes" id="UP000326554">
    <property type="component" value="Unassembled WGS sequence"/>
</dbReference>
<dbReference type="Pfam" id="PF00892">
    <property type="entry name" value="EamA"/>
    <property type="match status" value="2"/>
</dbReference>
<reference evidence="3 4" key="1">
    <citation type="submission" date="2019-09" db="EMBL/GenBank/DDBJ databases">
        <authorList>
            <person name="Park J.-S."/>
            <person name="Choi H.-J."/>
        </authorList>
    </citation>
    <scope>NUCLEOTIDE SEQUENCE [LARGE SCALE GENOMIC DNA]</scope>
    <source>
        <strain evidence="3 4">176SS1-4</strain>
    </source>
</reference>
<accession>A0A5J5G9J2</accession>
<dbReference type="PANTHER" id="PTHR22911">
    <property type="entry name" value="ACYL-MALONYL CONDENSING ENZYME-RELATED"/>
    <property type="match status" value="1"/>
</dbReference>
<dbReference type="EMBL" id="VYQE01000010">
    <property type="protein sequence ID" value="KAA9004787.1"/>
    <property type="molecule type" value="Genomic_DNA"/>
</dbReference>
<organism evidence="3 4">
    <name type="scientific">Histidinibacterium aquaticum</name>
    <dbReference type="NCBI Taxonomy" id="2613962"/>
    <lineage>
        <taxon>Bacteria</taxon>
        <taxon>Pseudomonadati</taxon>
        <taxon>Pseudomonadota</taxon>
        <taxon>Alphaproteobacteria</taxon>
        <taxon>Rhodobacterales</taxon>
        <taxon>Paracoccaceae</taxon>
        <taxon>Histidinibacterium</taxon>
    </lineage>
</organism>
<dbReference type="InterPro" id="IPR000620">
    <property type="entry name" value="EamA_dom"/>
</dbReference>
<evidence type="ECO:0000313" key="3">
    <source>
        <dbReference type="EMBL" id="KAA9004787.1"/>
    </source>
</evidence>
<feature type="transmembrane region" description="Helical" evidence="1">
    <location>
        <begin position="124"/>
        <end position="141"/>
    </location>
</feature>